<proteinExistence type="evidence at transcript level"/>
<accession>A0A1E1XUC1</accession>
<organism evidence="2">
    <name type="scientific">Amblyomma sculptum</name>
    <name type="common">Tick</name>
    <dbReference type="NCBI Taxonomy" id="1581419"/>
    <lineage>
        <taxon>Eukaryota</taxon>
        <taxon>Metazoa</taxon>
        <taxon>Ecdysozoa</taxon>
        <taxon>Arthropoda</taxon>
        <taxon>Chelicerata</taxon>
        <taxon>Arachnida</taxon>
        <taxon>Acari</taxon>
        <taxon>Parasitiformes</taxon>
        <taxon>Ixodida</taxon>
        <taxon>Ixodoidea</taxon>
        <taxon>Ixodidae</taxon>
        <taxon>Amblyomminae</taxon>
        <taxon>Amblyomma</taxon>
    </lineage>
</organism>
<evidence type="ECO:0000256" key="1">
    <source>
        <dbReference type="SAM" id="SignalP"/>
    </source>
</evidence>
<dbReference type="AlphaFoldDB" id="A0A1E1XUC1"/>
<feature type="signal peptide" evidence="1">
    <location>
        <begin position="1"/>
        <end position="18"/>
    </location>
</feature>
<feature type="chain" id="PRO_5009116425" evidence="1">
    <location>
        <begin position="19"/>
        <end position="172"/>
    </location>
</feature>
<name>A0A1E1XUC1_AMBSC</name>
<protein>
    <submittedName>
        <fullName evidence="2">Putative secreted protein</fullName>
    </submittedName>
</protein>
<evidence type="ECO:0000313" key="2">
    <source>
        <dbReference type="EMBL" id="JAU02640.1"/>
    </source>
</evidence>
<dbReference type="EMBL" id="GFAA01000795">
    <property type="protein sequence ID" value="JAU02640.1"/>
    <property type="molecule type" value="mRNA"/>
</dbReference>
<reference evidence="2" key="1">
    <citation type="submission" date="2016-09" db="EMBL/GenBank/DDBJ databases">
        <authorList>
            <person name="Capua I."/>
            <person name="De Benedictis P."/>
            <person name="Joannis T."/>
            <person name="Lombin L.H."/>
            <person name="Cattoli G."/>
        </authorList>
    </citation>
    <scope>NUCLEOTIDE SEQUENCE</scope>
</reference>
<reference evidence="2" key="2">
    <citation type="journal article" date="2017" name="Front. Cell. Infect. Microbiol.">
        <title>Analysis of the Salivary Gland Transcriptome of Unfed and Partially Fed Amblyomma sculptum Ticks and Descriptive Proteome of the Saliva.</title>
        <authorList>
            <person name="Esteves E."/>
            <person name="Maruyama S.R."/>
            <person name="Kawahara R."/>
            <person name="Fujita A."/>
            <person name="Martins L.A."/>
            <person name="Righi A.A."/>
            <person name="Costa F.B."/>
            <person name="Palmisano G."/>
            <person name="Labruna M.B."/>
            <person name="Sa-Nunes A."/>
            <person name="Ribeiro J.M.C."/>
            <person name="Fogaca A.C."/>
        </authorList>
    </citation>
    <scope>NUCLEOTIDE SEQUENCE</scope>
</reference>
<sequence>MSCLTMAFSVMSLSSACGSLKSPNLEIVLWMVSARLSFSFSGSSRITSAAGRISASFSFAPLSLLSLEPPPNMLPNGPSLLSTLPPMADPALLARFFLESSSPETATLMFSSVQSWQRMSSNSLVLSLSRWAMSDAGKNDGKAPTAKSCCERTTELLGRGARRNQSRRLGRR</sequence>
<keyword evidence="1" id="KW-0732">Signal</keyword>